<protein>
    <submittedName>
        <fullName evidence="1">Uncharacterized protein</fullName>
    </submittedName>
</protein>
<accession>A0A2A2I0U3</accession>
<sequence length="66" mass="7473">MRWAYRDGRLELSWEPEGPLPDSTRVITALEEAARFGDVQAQARGNTVMEISTRVATARREEPVND</sequence>
<name>A0A2A2I0U3_9GAMM</name>
<comment type="caution">
    <text evidence="1">The sequence shown here is derived from an EMBL/GenBank/DDBJ whole genome shotgun (WGS) entry which is preliminary data.</text>
</comment>
<dbReference type="RefSeq" id="WP_095611921.1">
    <property type="nucleotide sequence ID" value="NZ_NMPM01000084.1"/>
</dbReference>
<proteinExistence type="predicted"/>
<dbReference type="EMBL" id="NMPM01000084">
    <property type="protein sequence ID" value="PAV25018.1"/>
    <property type="molecule type" value="Genomic_DNA"/>
</dbReference>
<evidence type="ECO:0000313" key="2">
    <source>
        <dbReference type="Proteomes" id="UP000218332"/>
    </source>
</evidence>
<keyword evidence="2" id="KW-1185">Reference proteome</keyword>
<dbReference type="Proteomes" id="UP000218332">
    <property type="component" value="Unassembled WGS sequence"/>
</dbReference>
<gene>
    <name evidence="1" type="ORF">CF392_13190</name>
</gene>
<dbReference type="AlphaFoldDB" id="A0A2A2I0U3"/>
<evidence type="ECO:0000313" key="1">
    <source>
        <dbReference type="EMBL" id="PAV25018.1"/>
    </source>
</evidence>
<organism evidence="1 2">
    <name type="scientific">Tamilnaduibacter salinus</name>
    <dbReference type="NCBI Taxonomy" id="1484056"/>
    <lineage>
        <taxon>Bacteria</taxon>
        <taxon>Pseudomonadati</taxon>
        <taxon>Pseudomonadota</taxon>
        <taxon>Gammaproteobacteria</taxon>
        <taxon>Pseudomonadales</taxon>
        <taxon>Marinobacteraceae</taxon>
        <taxon>Tamilnaduibacter</taxon>
    </lineage>
</organism>
<reference evidence="1 2" key="1">
    <citation type="submission" date="2017-07" db="EMBL/GenBank/DDBJ databases">
        <title>Tamlnaduibacter salinus (Mi-7) genome sequencing.</title>
        <authorList>
            <person name="Verma A."/>
            <person name="Krishnamurthi S."/>
        </authorList>
    </citation>
    <scope>NUCLEOTIDE SEQUENCE [LARGE SCALE GENOMIC DNA]</scope>
    <source>
        <strain evidence="1 2">Mi-7</strain>
    </source>
</reference>